<feature type="signal peptide" evidence="1">
    <location>
        <begin position="1"/>
        <end position="16"/>
    </location>
</feature>
<reference evidence="2" key="1">
    <citation type="submission" date="2018-01" db="EMBL/GenBank/DDBJ databases">
        <title>An insight into the sialome of Amazonian anophelines.</title>
        <authorList>
            <person name="Ribeiro J.M."/>
            <person name="Scarpassa V."/>
            <person name="Calvo E."/>
        </authorList>
    </citation>
    <scope>NUCLEOTIDE SEQUENCE</scope>
    <source>
        <tissue evidence="2">Salivary glands</tissue>
    </source>
</reference>
<sequence>MCALLALLLPAPPSFAPSSDRAFLPPIVLDEDNSEGVCPSSFRSTALPFAAIDWLEVESWVRRDESDGAAPTEPRLPVLTFSRLADLPRAVNPLPELDPTPEDSVVDGVPIDWFGEDDRLLLMVPSTFSFSLR</sequence>
<proteinExistence type="predicted"/>
<keyword evidence="1" id="KW-0732">Signal</keyword>
<protein>
    <submittedName>
        <fullName evidence="2">Putative secreted protein</fullName>
    </submittedName>
</protein>
<evidence type="ECO:0000313" key="2">
    <source>
        <dbReference type="EMBL" id="MBW47555.1"/>
    </source>
</evidence>
<dbReference type="AlphaFoldDB" id="A0A2M4B3C3"/>
<accession>A0A2M4B3C3</accession>
<organism evidence="2">
    <name type="scientific">Anopheles triannulatus</name>
    <dbReference type="NCBI Taxonomy" id="58253"/>
    <lineage>
        <taxon>Eukaryota</taxon>
        <taxon>Metazoa</taxon>
        <taxon>Ecdysozoa</taxon>
        <taxon>Arthropoda</taxon>
        <taxon>Hexapoda</taxon>
        <taxon>Insecta</taxon>
        <taxon>Pterygota</taxon>
        <taxon>Neoptera</taxon>
        <taxon>Endopterygota</taxon>
        <taxon>Diptera</taxon>
        <taxon>Nematocera</taxon>
        <taxon>Culicoidea</taxon>
        <taxon>Culicidae</taxon>
        <taxon>Anophelinae</taxon>
        <taxon>Anopheles</taxon>
    </lineage>
</organism>
<feature type="chain" id="PRO_5014973333" evidence="1">
    <location>
        <begin position="17"/>
        <end position="133"/>
    </location>
</feature>
<name>A0A2M4B3C3_9DIPT</name>
<evidence type="ECO:0000256" key="1">
    <source>
        <dbReference type="SAM" id="SignalP"/>
    </source>
</evidence>
<dbReference type="EMBL" id="GGFK01014234">
    <property type="protein sequence ID" value="MBW47555.1"/>
    <property type="molecule type" value="Transcribed_RNA"/>
</dbReference>